<keyword evidence="8 13" id="KW-0676">Redox-active center</keyword>
<feature type="domain" description="FAD/NAD(P)-binding" evidence="16">
    <location>
        <begin position="10"/>
        <end position="343"/>
    </location>
</feature>
<proteinExistence type="inferred from homology"/>
<dbReference type="SUPFAM" id="SSF55424">
    <property type="entry name" value="FAD/NAD-linked reductases, dimerisation (C-terminal) domain"/>
    <property type="match status" value="1"/>
</dbReference>
<dbReference type="InterPro" id="IPR001100">
    <property type="entry name" value="Pyr_nuc-diS_OxRdtase"/>
</dbReference>
<dbReference type="InterPro" id="IPR006324">
    <property type="entry name" value="GSHR"/>
</dbReference>
<keyword evidence="5 14" id="KW-0521">NADP</keyword>
<gene>
    <name evidence="17" type="ORF">WJX72_008342</name>
</gene>
<keyword evidence="7" id="KW-1015">Disulfide bond</keyword>
<dbReference type="GO" id="GO:0005739">
    <property type="term" value="C:mitochondrion"/>
    <property type="evidence" value="ECO:0007669"/>
    <property type="project" value="TreeGrafter"/>
</dbReference>
<evidence type="ECO:0000313" key="17">
    <source>
        <dbReference type="EMBL" id="KAK9829865.1"/>
    </source>
</evidence>
<dbReference type="Proteomes" id="UP001489004">
    <property type="component" value="Unassembled WGS sequence"/>
</dbReference>
<dbReference type="Pfam" id="PF02852">
    <property type="entry name" value="Pyr_redox_dim"/>
    <property type="match status" value="1"/>
</dbReference>
<dbReference type="GO" id="GO:0005829">
    <property type="term" value="C:cytosol"/>
    <property type="evidence" value="ECO:0007669"/>
    <property type="project" value="TreeGrafter"/>
</dbReference>
<sequence length="489" mass="52242">MGSAEEAYDYDLVTIGAGSGGTRASRMAAQAYKAKVATVELPFGFVSNDWVGGAGGTCVIRGCVPKKLLVYGSAFSEEFKDAQGFGWQADEHPPFDWPLLLGKKAKEVQRLNGVYNKLLRDAGVELVEGRGKLVDHHTVEVELAGGATRRLTAKTILVATGGRATKAPVPGNEYAITSDEALDLPALPQGSIVIVGAGYISLEFAGIFKGVGKDVHLMFRKNLPLTGFDQECRQQVADNLQGRGIHLHPESKPTKIEKNADSSYTVHYEQGGKEGSMQAGLVMFGTGRAPNTKGLGLEALGVQLNDEGAVRVDEYSQTSVPNIYAIGDVTNRINLTPVAIMEAMAFTATVFGGKPTPPVHQKVASAVFVQPPLASVGLSEEQAKEQLQGDIDVYVSKFKPMKNTLSGRDEKTLMKIIVCAQSDQVLGVHMVGPDAPEIMQGFAVALKCNATKAQFDCTVGIHPSAAEELVTMRSKTRRIQGTGAFVLRH</sequence>
<dbReference type="EMBL" id="JALJOR010000001">
    <property type="protein sequence ID" value="KAK9829865.1"/>
    <property type="molecule type" value="Genomic_DNA"/>
</dbReference>
<dbReference type="Gene3D" id="3.30.390.30">
    <property type="match status" value="1"/>
</dbReference>
<evidence type="ECO:0000256" key="2">
    <source>
        <dbReference type="ARBA" id="ARBA00011738"/>
    </source>
</evidence>
<dbReference type="PRINTS" id="PR00368">
    <property type="entry name" value="FADPNR"/>
</dbReference>
<evidence type="ECO:0000256" key="9">
    <source>
        <dbReference type="ARBA" id="ARBA00049142"/>
    </source>
</evidence>
<evidence type="ECO:0000256" key="6">
    <source>
        <dbReference type="ARBA" id="ARBA00023002"/>
    </source>
</evidence>
<name>A0AAW1R8J8_9CHLO</name>
<accession>A0AAW1R8J8</accession>
<feature type="binding site" evidence="11">
    <location>
        <position position="67"/>
    </location>
    <ligand>
        <name>FAD</name>
        <dbReference type="ChEBI" id="CHEBI:57692"/>
    </ligand>
</feature>
<evidence type="ECO:0000256" key="11">
    <source>
        <dbReference type="PIRSR" id="PIRSR000350-3"/>
    </source>
</evidence>
<dbReference type="InterPro" id="IPR004099">
    <property type="entry name" value="Pyr_nucl-diS_OxRdtase_dimer"/>
</dbReference>
<dbReference type="GO" id="GO:0004362">
    <property type="term" value="F:glutathione-disulfide reductase (NADPH) activity"/>
    <property type="evidence" value="ECO:0007669"/>
    <property type="project" value="UniProtKB-EC"/>
</dbReference>
<dbReference type="InterPro" id="IPR036188">
    <property type="entry name" value="FAD/NAD-bd_sf"/>
</dbReference>
<evidence type="ECO:0000256" key="4">
    <source>
        <dbReference type="ARBA" id="ARBA00022827"/>
    </source>
</evidence>
<evidence type="ECO:0000256" key="7">
    <source>
        <dbReference type="ARBA" id="ARBA00023157"/>
    </source>
</evidence>
<dbReference type="GO" id="GO:0045454">
    <property type="term" value="P:cell redox homeostasis"/>
    <property type="evidence" value="ECO:0007669"/>
    <property type="project" value="InterPro"/>
</dbReference>
<keyword evidence="4 11" id="KW-0274">FAD</keyword>
<evidence type="ECO:0000256" key="10">
    <source>
        <dbReference type="PIRSR" id="PIRSR000350-2"/>
    </source>
</evidence>
<evidence type="ECO:0000256" key="5">
    <source>
        <dbReference type="ARBA" id="ARBA00022857"/>
    </source>
</evidence>
<evidence type="ECO:0000256" key="3">
    <source>
        <dbReference type="ARBA" id="ARBA00022630"/>
    </source>
</evidence>
<evidence type="ECO:0000256" key="12">
    <source>
        <dbReference type="PIRSR" id="PIRSR000350-4"/>
    </source>
</evidence>
<dbReference type="GO" id="GO:0050661">
    <property type="term" value="F:NADP binding"/>
    <property type="evidence" value="ECO:0007669"/>
    <property type="project" value="InterPro"/>
</dbReference>
<feature type="binding site" evidence="11">
    <location>
        <begin position="196"/>
        <end position="203"/>
    </location>
    <ligand>
        <name>NAD(+)</name>
        <dbReference type="ChEBI" id="CHEBI:57540"/>
    </ligand>
</feature>
<keyword evidence="3 13" id="KW-0285">Flavoprotein</keyword>
<evidence type="ECO:0000256" key="1">
    <source>
        <dbReference type="ARBA" id="ARBA00007532"/>
    </source>
</evidence>
<dbReference type="PIRSF" id="PIRSF000350">
    <property type="entry name" value="Mercury_reductase_MerA"/>
    <property type="match status" value="1"/>
</dbReference>
<keyword evidence="6 13" id="KW-0560">Oxidoreductase</keyword>
<dbReference type="AlphaFoldDB" id="A0AAW1R8J8"/>
<comment type="function">
    <text evidence="14">Catalyzes the reduction of glutathione disulfide (GSSG) to reduced glutathione (GSH).</text>
</comment>
<feature type="binding site" evidence="11">
    <location>
        <position position="287"/>
    </location>
    <ligand>
        <name>NAD(+)</name>
        <dbReference type="ChEBI" id="CHEBI:57540"/>
    </ligand>
</feature>
<feature type="active site" description="Proton acceptor" evidence="10">
    <location>
        <position position="462"/>
    </location>
</feature>
<dbReference type="NCBIfam" id="TIGR01424">
    <property type="entry name" value="gluta_reduc_2"/>
    <property type="match status" value="1"/>
</dbReference>
<comment type="cofactor">
    <cofactor evidence="11">
        <name>FAD</name>
        <dbReference type="ChEBI" id="CHEBI:57692"/>
    </cofactor>
    <text evidence="11">Binds 1 FAD per subunit.</text>
</comment>
<evidence type="ECO:0000313" key="18">
    <source>
        <dbReference type="Proteomes" id="UP001489004"/>
    </source>
</evidence>
<dbReference type="EC" id="1.8.1.7" evidence="14"/>
<comment type="catalytic activity">
    <reaction evidence="9 14">
        <text>2 glutathione + NADP(+) = glutathione disulfide + NADPH + H(+)</text>
        <dbReference type="Rhea" id="RHEA:11740"/>
        <dbReference type="ChEBI" id="CHEBI:15378"/>
        <dbReference type="ChEBI" id="CHEBI:57783"/>
        <dbReference type="ChEBI" id="CHEBI:57925"/>
        <dbReference type="ChEBI" id="CHEBI:58297"/>
        <dbReference type="ChEBI" id="CHEBI:58349"/>
        <dbReference type="EC" id="1.8.1.7"/>
    </reaction>
</comment>
<feature type="binding site" evidence="11">
    <location>
        <position position="328"/>
    </location>
    <ligand>
        <name>FAD</name>
        <dbReference type="ChEBI" id="CHEBI:57692"/>
    </ligand>
</feature>
<dbReference type="FunFam" id="3.50.50.60:FF:000051">
    <property type="entry name" value="Glutathione reductase"/>
    <property type="match status" value="1"/>
</dbReference>
<dbReference type="NCBIfam" id="NF004776">
    <property type="entry name" value="PRK06116.1"/>
    <property type="match status" value="1"/>
</dbReference>
<keyword evidence="11" id="KW-0547">Nucleotide-binding</keyword>
<protein>
    <recommendedName>
        <fullName evidence="14">Glutathione reductase</fullName>
        <shortName evidence="14">GRase</shortName>
        <ecNumber evidence="14">1.8.1.7</ecNumber>
    </recommendedName>
</protein>
<dbReference type="InterPro" id="IPR023753">
    <property type="entry name" value="FAD/NAD-binding_dom"/>
</dbReference>
<reference evidence="17 18" key="1">
    <citation type="journal article" date="2024" name="Nat. Commun.">
        <title>Phylogenomics reveals the evolutionary origins of lichenization in chlorophyte algae.</title>
        <authorList>
            <person name="Puginier C."/>
            <person name="Libourel C."/>
            <person name="Otte J."/>
            <person name="Skaloud P."/>
            <person name="Haon M."/>
            <person name="Grisel S."/>
            <person name="Petersen M."/>
            <person name="Berrin J.G."/>
            <person name="Delaux P.M."/>
            <person name="Dal Grande F."/>
            <person name="Keller J."/>
        </authorList>
    </citation>
    <scope>NUCLEOTIDE SEQUENCE [LARGE SCALE GENOMIC DNA]</scope>
    <source>
        <strain evidence="17 18">SAG 2043</strain>
    </source>
</reference>
<feature type="domain" description="Pyridine nucleotide-disulphide oxidoreductase dimerisation" evidence="15">
    <location>
        <begin position="363"/>
        <end position="472"/>
    </location>
</feature>
<organism evidence="17 18">
    <name type="scientific">[Myrmecia] bisecta</name>
    <dbReference type="NCBI Taxonomy" id="41462"/>
    <lineage>
        <taxon>Eukaryota</taxon>
        <taxon>Viridiplantae</taxon>
        <taxon>Chlorophyta</taxon>
        <taxon>core chlorophytes</taxon>
        <taxon>Trebouxiophyceae</taxon>
        <taxon>Trebouxiales</taxon>
        <taxon>Trebouxiaceae</taxon>
        <taxon>Myrmecia</taxon>
    </lineage>
</organism>
<dbReference type="Pfam" id="PF07992">
    <property type="entry name" value="Pyr_redox_2"/>
    <property type="match status" value="1"/>
</dbReference>
<dbReference type="PANTHER" id="PTHR42737:SF2">
    <property type="entry name" value="GLUTATHIONE REDUCTASE"/>
    <property type="match status" value="1"/>
</dbReference>
<dbReference type="PANTHER" id="PTHR42737">
    <property type="entry name" value="GLUTATHIONE REDUCTASE"/>
    <property type="match status" value="1"/>
</dbReference>
<evidence type="ECO:0000259" key="16">
    <source>
        <dbReference type="Pfam" id="PF07992"/>
    </source>
</evidence>
<comment type="similarity">
    <text evidence="1 13">Belongs to the class-I pyridine nucleotide-disulfide oxidoreductase family.</text>
</comment>
<dbReference type="GO" id="GO:0006749">
    <property type="term" value="P:glutathione metabolic process"/>
    <property type="evidence" value="ECO:0007669"/>
    <property type="project" value="InterPro"/>
</dbReference>
<dbReference type="SUPFAM" id="SSF51905">
    <property type="entry name" value="FAD/NAD(P)-binding domain"/>
    <property type="match status" value="1"/>
</dbReference>
<evidence type="ECO:0000256" key="14">
    <source>
        <dbReference type="RuleBase" id="RU365040"/>
    </source>
</evidence>
<dbReference type="PRINTS" id="PR00411">
    <property type="entry name" value="PNDRDTASEI"/>
</dbReference>
<evidence type="ECO:0000256" key="13">
    <source>
        <dbReference type="RuleBase" id="RU003691"/>
    </source>
</evidence>
<keyword evidence="11" id="KW-0520">NAD</keyword>
<dbReference type="Gene3D" id="3.50.50.60">
    <property type="entry name" value="FAD/NAD(P)-binding domain"/>
    <property type="match status" value="2"/>
</dbReference>
<feature type="disulfide bond" description="Redox-active" evidence="12">
    <location>
        <begin position="58"/>
        <end position="63"/>
    </location>
</feature>
<dbReference type="InterPro" id="IPR016156">
    <property type="entry name" value="FAD/NAD-linked_Rdtase_dimer_sf"/>
</dbReference>
<dbReference type="PROSITE" id="PS00076">
    <property type="entry name" value="PYRIDINE_REDOX_1"/>
    <property type="match status" value="1"/>
</dbReference>
<dbReference type="GO" id="GO:0034599">
    <property type="term" value="P:cellular response to oxidative stress"/>
    <property type="evidence" value="ECO:0007669"/>
    <property type="project" value="TreeGrafter"/>
</dbReference>
<dbReference type="InterPro" id="IPR012999">
    <property type="entry name" value="Pyr_OxRdtase_I_AS"/>
</dbReference>
<dbReference type="InterPro" id="IPR046952">
    <property type="entry name" value="GSHR/TRXR-like"/>
</dbReference>
<feature type="binding site" evidence="11">
    <location>
        <position position="131"/>
    </location>
    <ligand>
        <name>FAD</name>
        <dbReference type="ChEBI" id="CHEBI:57692"/>
    </ligand>
</feature>
<keyword evidence="18" id="KW-1185">Reference proteome</keyword>
<comment type="caution">
    <text evidence="17">The sequence shown here is derived from an EMBL/GenBank/DDBJ whole genome shotgun (WGS) entry which is preliminary data.</text>
</comment>
<comment type="subunit">
    <text evidence="2">Homodimer.</text>
</comment>
<evidence type="ECO:0000256" key="8">
    <source>
        <dbReference type="ARBA" id="ARBA00023284"/>
    </source>
</evidence>
<evidence type="ECO:0000259" key="15">
    <source>
        <dbReference type="Pfam" id="PF02852"/>
    </source>
</evidence>
<dbReference type="GO" id="GO:0050660">
    <property type="term" value="F:flavin adenine dinucleotide binding"/>
    <property type="evidence" value="ECO:0007669"/>
    <property type="project" value="InterPro"/>
</dbReference>